<gene>
    <name evidence="1" type="primary">cobQ_6</name>
    <name evidence="1" type="ORF">CM83_45126</name>
</gene>
<dbReference type="AlphaFoldDB" id="A0A0A9WYY7"/>
<accession>A0A0A9WYY7</accession>
<dbReference type="EMBL" id="GBHO01033549">
    <property type="protein sequence ID" value="JAG10055.1"/>
    <property type="molecule type" value="Transcribed_RNA"/>
</dbReference>
<feature type="non-terminal residue" evidence="1">
    <location>
        <position position="1"/>
    </location>
</feature>
<sequence>ICPVLKNVFNHALESCNYPLQWNGHSFFKNYGIEDKMIYPSIRPGKGKGAPTVTDVRVFEYRPDGKIYYKLNFNDDFAELPVKRKRNVRFDLNFPDLFASRQLIPKDKWLDLQSLKQFLPADSHAFYDQLPHEDQSRRQEKRLKKSK</sequence>
<reference evidence="1" key="2">
    <citation type="submission" date="2014-07" db="EMBL/GenBank/DDBJ databases">
        <authorList>
            <person name="Hull J."/>
        </authorList>
    </citation>
    <scope>NUCLEOTIDE SEQUENCE</scope>
</reference>
<evidence type="ECO:0000313" key="1">
    <source>
        <dbReference type="EMBL" id="JAG10055.1"/>
    </source>
</evidence>
<proteinExistence type="predicted"/>
<protein>
    <submittedName>
        <fullName evidence="1">Cobyric acid synthase</fullName>
    </submittedName>
</protein>
<name>A0A0A9WYY7_LYGHE</name>
<reference evidence="1" key="1">
    <citation type="journal article" date="2014" name="PLoS ONE">
        <title>Transcriptome-Based Identification of ABC Transporters in the Western Tarnished Plant Bug Lygus hesperus.</title>
        <authorList>
            <person name="Hull J.J."/>
            <person name="Chaney K."/>
            <person name="Geib S.M."/>
            <person name="Fabrick J.A."/>
            <person name="Brent C.S."/>
            <person name="Walsh D."/>
            <person name="Lavine L.C."/>
        </authorList>
    </citation>
    <scope>NUCLEOTIDE SEQUENCE</scope>
</reference>
<organism evidence="1">
    <name type="scientific">Lygus hesperus</name>
    <name type="common">Western plant bug</name>
    <dbReference type="NCBI Taxonomy" id="30085"/>
    <lineage>
        <taxon>Eukaryota</taxon>
        <taxon>Metazoa</taxon>
        <taxon>Ecdysozoa</taxon>
        <taxon>Arthropoda</taxon>
        <taxon>Hexapoda</taxon>
        <taxon>Insecta</taxon>
        <taxon>Pterygota</taxon>
        <taxon>Neoptera</taxon>
        <taxon>Paraneoptera</taxon>
        <taxon>Hemiptera</taxon>
        <taxon>Heteroptera</taxon>
        <taxon>Panheteroptera</taxon>
        <taxon>Cimicomorpha</taxon>
        <taxon>Miridae</taxon>
        <taxon>Mirini</taxon>
        <taxon>Lygus</taxon>
    </lineage>
</organism>